<dbReference type="Proteomes" id="UP000276133">
    <property type="component" value="Unassembled WGS sequence"/>
</dbReference>
<sequence length="229" mass="24865">MNDMEVVVWTVSTRSGPRINPGDTDRNLASFGAPIFCLLTIFILVGLTLGRTGSDLIECDDTKDAWSKRSESVLRPRSLFRLSISESDSSVALASSDFSFRSSVVASGGISDKSRLLLALGAGGSPGLMIIWLALSEEEDDEEAVDRATLCRLAGSCCANSNDWRRSGKFLRFFWQSDSAGSRLKKLLSSSLKSVMSSFLAKLTSLKVDSSIVLSHMFLSESKVDVWSS</sequence>
<dbReference type="EMBL" id="REGN01008683">
    <property type="protein sequence ID" value="RNA03013.1"/>
    <property type="molecule type" value="Genomic_DNA"/>
</dbReference>
<dbReference type="AlphaFoldDB" id="A0A3M7PVH7"/>
<keyword evidence="3" id="KW-1185">Reference proteome</keyword>
<evidence type="ECO:0000313" key="3">
    <source>
        <dbReference type="Proteomes" id="UP000276133"/>
    </source>
</evidence>
<comment type="caution">
    <text evidence="2">The sequence shown here is derived from an EMBL/GenBank/DDBJ whole genome shotgun (WGS) entry which is preliminary data.</text>
</comment>
<evidence type="ECO:0000313" key="2">
    <source>
        <dbReference type="EMBL" id="RNA03013.1"/>
    </source>
</evidence>
<gene>
    <name evidence="2" type="ORF">BpHYR1_014594</name>
</gene>
<keyword evidence="1" id="KW-0472">Membrane</keyword>
<protein>
    <submittedName>
        <fullName evidence="2">Uncharacterized protein</fullName>
    </submittedName>
</protein>
<reference evidence="2 3" key="1">
    <citation type="journal article" date="2018" name="Sci. Rep.">
        <title>Genomic signatures of local adaptation to the degree of environmental predictability in rotifers.</title>
        <authorList>
            <person name="Franch-Gras L."/>
            <person name="Hahn C."/>
            <person name="Garcia-Roger E.M."/>
            <person name="Carmona M.J."/>
            <person name="Serra M."/>
            <person name="Gomez A."/>
        </authorList>
    </citation>
    <scope>NUCLEOTIDE SEQUENCE [LARGE SCALE GENOMIC DNA]</scope>
    <source>
        <strain evidence="2">HYR1</strain>
    </source>
</reference>
<keyword evidence="1" id="KW-0812">Transmembrane</keyword>
<proteinExistence type="predicted"/>
<organism evidence="2 3">
    <name type="scientific">Brachionus plicatilis</name>
    <name type="common">Marine rotifer</name>
    <name type="synonym">Brachionus muelleri</name>
    <dbReference type="NCBI Taxonomy" id="10195"/>
    <lineage>
        <taxon>Eukaryota</taxon>
        <taxon>Metazoa</taxon>
        <taxon>Spiralia</taxon>
        <taxon>Gnathifera</taxon>
        <taxon>Rotifera</taxon>
        <taxon>Eurotatoria</taxon>
        <taxon>Monogononta</taxon>
        <taxon>Pseudotrocha</taxon>
        <taxon>Ploima</taxon>
        <taxon>Brachionidae</taxon>
        <taxon>Brachionus</taxon>
    </lineage>
</organism>
<evidence type="ECO:0000256" key="1">
    <source>
        <dbReference type="SAM" id="Phobius"/>
    </source>
</evidence>
<keyword evidence="1" id="KW-1133">Transmembrane helix</keyword>
<feature type="transmembrane region" description="Helical" evidence="1">
    <location>
        <begin position="28"/>
        <end position="49"/>
    </location>
</feature>
<accession>A0A3M7PVH7</accession>
<name>A0A3M7PVH7_BRAPC</name>